<accession>A0AAD3THH5</accession>
<keyword evidence="3" id="KW-1185">Reference proteome</keyword>
<evidence type="ECO:0000256" key="1">
    <source>
        <dbReference type="SAM" id="MobiDB-lite"/>
    </source>
</evidence>
<gene>
    <name evidence="2" type="ORF">Nepgr_030936</name>
</gene>
<comment type="caution">
    <text evidence="2">The sequence shown here is derived from an EMBL/GenBank/DDBJ whole genome shotgun (WGS) entry which is preliminary data.</text>
</comment>
<name>A0AAD3THH5_NEPGR</name>
<feature type="region of interest" description="Disordered" evidence="1">
    <location>
        <begin position="502"/>
        <end position="524"/>
    </location>
</feature>
<dbReference type="Proteomes" id="UP001279734">
    <property type="component" value="Unassembled WGS sequence"/>
</dbReference>
<reference evidence="2" key="1">
    <citation type="submission" date="2023-05" db="EMBL/GenBank/DDBJ databases">
        <title>Nepenthes gracilis genome sequencing.</title>
        <authorList>
            <person name="Fukushima K."/>
        </authorList>
    </citation>
    <scope>NUCLEOTIDE SEQUENCE</scope>
    <source>
        <strain evidence="2">SING2019-196</strain>
    </source>
</reference>
<feature type="compositionally biased region" description="Polar residues" evidence="1">
    <location>
        <begin position="502"/>
        <end position="517"/>
    </location>
</feature>
<sequence length="524" mass="56638">MAGPSGVPACLSLNQCPFPSGSAFSSAPPLSDSEHSSTPKYLHPSVSVGALDAHDFPQLVGLRGACLPLSLTSGASNRKLSGVRALSVVNNPCPKSAPISAGTIDSGTMGRMEEPVSKPPLDSGCQPPQASWSSVVKQSIVGADSPMPAQLSIKTENSTELPDQMFTNILVDYQWKPKRSHEGNHIGLSGAPHKFAKIFRPIGRILPDLISLPPSNKVNKLSHASTPRKADLNTGDLSISNSFAALQKFEMGCQIVDSAEMINGNGVEDELFQIKMPLCNPGQANQGVDDCQLPANRKIDYEFESIVNLQEWNKIPASPPSNNNNQFASMSGKSVFHSHDNQNAEDTSDGKVSYPVSRCHQDGGNIGPPLLKVIMECTALWWILPILGMLPGSPKACERGNMKFDPRVELSVDGVDLDLTLNSITKLSCKCLQDTSEQVEEVVDNEDNLHDPMLNAIKMLLEANVIETYLDSLTPEGRQNVHVFIEKCLLARRSDKRVSDVYSNHAQEGVPQVTTPYSLEHDGT</sequence>
<dbReference type="EMBL" id="BSYO01000035">
    <property type="protein sequence ID" value="GMH29093.1"/>
    <property type="molecule type" value="Genomic_DNA"/>
</dbReference>
<dbReference type="AlphaFoldDB" id="A0AAD3THH5"/>
<protein>
    <submittedName>
        <fullName evidence="2">Uncharacterized protein</fullName>
    </submittedName>
</protein>
<organism evidence="2 3">
    <name type="scientific">Nepenthes gracilis</name>
    <name type="common">Slender pitcher plant</name>
    <dbReference type="NCBI Taxonomy" id="150966"/>
    <lineage>
        <taxon>Eukaryota</taxon>
        <taxon>Viridiplantae</taxon>
        <taxon>Streptophyta</taxon>
        <taxon>Embryophyta</taxon>
        <taxon>Tracheophyta</taxon>
        <taxon>Spermatophyta</taxon>
        <taxon>Magnoliopsida</taxon>
        <taxon>eudicotyledons</taxon>
        <taxon>Gunneridae</taxon>
        <taxon>Pentapetalae</taxon>
        <taxon>Caryophyllales</taxon>
        <taxon>Nepenthaceae</taxon>
        <taxon>Nepenthes</taxon>
    </lineage>
</organism>
<evidence type="ECO:0000313" key="2">
    <source>
        <dbReference type="EMBL" id="GMH29093.1"/>
    </source>
</evidence>
<evidence type="ECO:0000313" key="3">
    <source>
        <dbReference type="Proteomes" id="UP001279734"/>
    </source>
</evidence>
<proteinExistence type="predicted"/>